<keyword evidence="3" id="KW-1185">Reference proteome</keyword>
<protein>
    <submittedName>
        <fullName evidence="2">Uncharacterized protein</fullName>
    </submittedName>
</protein>
<proteinExistence type="predicted"/>
<dbReference type="Proteomes" id="UP000604737">
    <property type="component" value="Unassembled WGS sequence"/>
</dbReference>
<organism evidence="2 3">
    <name type="scientific">Jeongeupia chitinilytica</name>
    <dbReference type="NCBI Taxonomy" id="1041641"/>
    <lineage>
        <taxon>Bacteria</taxon>
        <taxon>Pseudomonadati</taxon>
        <taxon>Pseudomonadota</taxon>
        <taxon>Betaproteobacteria</taxon>
        <taxon>Neisseriales</taxon>
        <taxon>Chitinibacteraceae</taxon>
        <taxon>Jeongeupia</taxon>
    </lineage>
</organism>
<name>A0ABQ3GYV1_9NEIS</name>
<evidence type="ECO:0000313" key="2">
    <source>
        <dbReference type="EMBL" id="GHD61719.1"/>
    </source>
</evidence>
<evidence type="ECO:0000313" key="3">
    <source>
        <dbReference type="Proteomes" id="UP000604737"/>
    </source>
</evidence>
<feature type="region of interest" description="Disordered" evidence="1">
    <location>
        <begin position="394"/>
        <end position="444"/>
    </location>
</feature>
<accession>A0ABQ3GYV1</accession>
<reference evidence="3" key="1">
    <citation type="journal article" date="2019" name="Int. J. Syst. Evol. Microbiol.">
        <title>The Global Catalogue of Microorganisms (GCM) 10K type strain sequencing project: providing services to taxonomists for standard genome sequencing and annotation.</title>
        <authorList>
            <consortium name="The Broad Institute Genomics Platform"/>
            <consortium name="The Broad Institute Genome Sequencing Center for Infectious Disease"/>
            <person name="Wu L."/>
            <person name="Ma J."/>
        </authorList>
    </citation>
    <scope>NUCLEOTIDE SEQUENCE [LARGE SCALE GENOMIC DNA]</scope>
    <source>
        <strain evidence="3">KCTC 23701</strain>
    </source>
</reference>
<sequence length="466" mass="49090">MAIGLFLLALTVLVLALGTRAFRVSAGAGERATMRALADAKRQLLANAHGRQPTGVGGANNDNRPGSLPCPDLNAPGGADAGRAGLAGVASCNGTSDTPRLGRLPSLSMRQPMLYDSSGEPLWYALVRGLDDNDDSPLNDDFVPEGGKPWFALWSDGGRTTMSSAGDPVVAVVIAPGAIVAGQLRDTAVQQRNPVNYLEAATTAQGRFSNRDLALARFLDGPLSGADGDVQLNDRIVTIRRSELFVPVARRAAAEYQQLLALWAERKGGGRWPNPADPASGECTESGPKAVAGGCGPDASRCRGRLPKSVALTDDLDHAAFRPPGVSAAGWRARLATYHWLYRNRWEQQFFYAVGTRAIHDVPAGCAASPIVRGAVLPQGAALLAVMFGSGPVRSDLQPPQQRGSATQKAGLANYLDPPDGAMPALNRQGWDDPPPSPDEYALPSGNDSLYLLVDRNGTTAWLHAP</sequence>
<evidence type="ECO:0000256" key="1">
    <source>
        <dbReference type="SAM" id="MobiDB-lite"/>
    </source>
</evidence>
<dbReference type="EMBL" id="BMYO01000004">
    <property type="protein sequence ID" value="GHD61719.1"/>
    <property type="molecule type" value="Genomic_DNA"/>
</dbReference>
<comment type="caution">
    <text evidence="2">The sequence shown here is derived from an EMBL/GenBank/DDBJ whole genome shotgun (WGS) entry which is preliminary data.</text>
</comment>
<gene>
    <name evidence="2" type="ORF">GCM10007350_16500</name>
</gene>
<feature type="region of interest" description="Disordered" evidence="1">
    <location>
        <begin position="50"/>
        <end position="75"/>
    </location>
</feature>
<feature type="compositionally biased region" description="Polar residues" evidence="1">
    <location>
        <begin position="398"/>
        <end position="408"/>
    </location>
</feature>